<dbReference type="Proteomes" id="UP000276603">
    <property type="component" value="Unassembled WGS sequence"/>
</dbReference>
<proteinExistence type="predicted"/>
<dbReference type="SFLD" id="SFLDG01129">
    <property type="entry name" value="C1.5:_HAD__Beta-PGM__Phosphata"/>
    <property type="match status" value="1"/>
</dbReference>
<keyword evidence="4" id="KW-1133">Transmembrane helix</keyword>
<accession>A0A3B0BWP2</accession>
<evidence type="ECO:0000313" key="6">
    <source>
        <dbReference type="Proteomes" id="UP000276603"/>
    </source>
</evidence>
<dbReference type="InterPro" id="IPR023214">
    <property type="entry name" value="HAD_sf"/>
</dbReference>
<dbReference type="CDD" id="cd01427">
    <property type="entry name" value="HAD_like"/>
    <property type="match status" value="1"/>
</dbReference>
<dbReference type="InterPro" id="IPR036412">
    <property type="entry name" value="HAD-like_sf"/>
</dbReference>
<keyword evidence="6" id="KW-1185">Reference proteome</keyword>
<reference evidence="5 6" key="1">
    <citation type="submission" date="2018-10" db="EMBL/GenBank/DDBJ databases">
        <title>Ulvibacterium marinum gen. nov., sp. nov., a novel marine bacterium of the family Flavobacteriaceae, isolated from a culture of the green alga Ulva prolifera.</title>
        <authorList>
            <person name="Zhang Z."/>
        </authorList>
    </citation>
    <scope>NUCLEOTIDE SEQUENCE [LARGE SCALE GENOMIC DNA]</scope>
    <source>
        <strain evidence="5 6">CCMM003</strain>
    </source>
</reference>
<dbReference type="AlphaFoldDB" id="A0A3B0BWP2"/>
<protein>
    <submittedName>
        <fullName evidence="5">HAD family hydrolase</fullName>
    </submittedName>
</protein>
<dbReference type="GO" id="GO:0046872">
    <property type="term" value="F:metal ion binding"/>
    <property type="evidence" value="ECO:0007669"/>
    <property type="project" value="UniProtKB-KW"/>
</dbReference>
<keyword evidence="2 5" id="KW-0378">Hydrolase</keyword>
<dbReference type="PANTHER" id="PTHR46470">
    <property type="entry name" value="N-ACYLNEURAMINATE-9-PHOSPHATASE"/>
    <property type="match status" value="1"/>
</dbReference>
<keyword evidence="3" id="KW-0460">Magnesium</keyword>
<dbReference type="SUPFAM" id="SSF56784">
    <property type="entry name" value="HAD-like"/>
    <property type="match status" value="1"/>
</dbReference>
<comment type="caution">
    <text evidence="5">The sequence shown here is derived from an EMBL/GenBank/DDBJ whole genome shotgun (WGS) entry which is preliminary data.</text>
</comment>
<dbReference type="EMBL" id="RBCJ01000006">
    <property type="protein sequence ID" value="RKN76941.1"/>
    <property type="molecule type" value="Genomic_DNA"/>
</dbReference>
<keyword evidence="4" id="KW-0472">Membrane</keyword>
<dbReference type="GO" id="GO:0016791">
    <property type="term" value="F:phosphatase activity"/>
    <property type="evidence" value="ECO:0007669"/>
    <property type="project" value="TreeGrafter"/>
</dbReference>
<evidence type="ECO:0000256" key="1">
    <source>
        <dbReference type="ARBA" id="ARBA00022723"/>
    </source>
</evidence>
<evidence type="ECO:0000256" key="3">
    <source>
        <dbReference type="ARBA" id="ARBA00022842"/>
    </source>
</evidence>
<evidence type="ECO:0000256" key="2">
    <source>
        <dbReference type="ARBA" id="ARBA00022801"/>
    </source>
</evidence>
<name>A0A3B0BWP2_9FLAO</name>
<dbReference type="Gene3D" id="3.40.50.1000">
    <property type="entry name" value="HAD superfamily/HAD-like"/>
    <property type="match status" value="1"/>
</dbReference>
<sequence length="680" mass="80169">MESIIKKIENSTDIKVIFCDLFDTIIHRKVHPNYVFRIWAKLMIRELGLSINVDELYQIRASSSQYLCSKENLLNTEISNELVINEVYKRLNNSELILKISYDLFKSTYIEADYKSEISTQFLNKKIVDELTKLRKMGYNQYLITDIHHSESLIQRILSFHGLNKLFDGIYVSSALGKSKQRGDIYELALKGTDSDPGETVMIGDNKHSDLFKAQKSGLHTIYQRQLKHKIRNKLNLFGNEKKAFNTICKNKELKCRKSEHLFSEYIIYFYFFVERLYTEVKKKGIKNLFFLAREGLYLKKLFDYYQEVNGFDKTNFVSTHYFKASRQSALLVSLKPLYEEPFEYIKNKYDEMSLIQFLEPFRFSEEVTKKILDEVPYDAEEVITEFVSSEVMANLRSSKHFIEHYDLKRLRQKQLFKEYLDSFDVDYPNEGINLVDVGWGGTMQEGIYNFLQCEVSVQGYYLGLKEIYNIEEKTKRFGMNFSVYPSRGFSDYILAANGQLYEQLLAAHHGSAVFYVSRNEGFVHEYHEEKEKTVFENFIAPIQDFMFAEFKSFNENLEPSVYSQDMIQSYITDMALRLGILTTRRKLKFIHLISQGFYQNVGNNKVGLAYDPNAIGISKKKLLKLFLWSPEKIFRYLVKVKPLLYAKGKYWLGIPFGLVYYYIRLNRYVKSRFFKKQLI</sequence>
<gene>
    <name evidence="5" type="ORF">D7Z94_24500</name>
</gene>
<organism evidence="5 6">
    <name type="scientific">Ulvibacterium marinum</name>
    <dbReference type="NCBI Taxonomy" id="2419782"/>
    <lineage>
        <taxon>Bacteria</taxon>
        <taxon>Pseudomonadati</taxon>
        <taxon>Bacteroidota</taxon>
        <taxon>Flavobacteriia</taxon>
        <taxon>Flavobacteriales</taxon>
        <taxon>Flavobacteriaceae</taxon>
        <taxon>Ulvibacterium</taxon>
    </lineage>
</organism>
<dbReference type="Gene3D" id="1.10.150.520">
    <property type="match status" value="1"/>
</dbReference>
<keyword evidence="1" id="KW-0479">Metal-binding</keyword>
<keyword evidence="4" id="KW-0812">Transmembrane</keyword>
<evidence type="ECO:0000313" key="5">
    <source>
        <dbReference type="EMBL" id="RKN76941.1"/>
    </source>
</evidence>
<evidence type="ECO:0000256" key="4">
    <source>
        <dbReference type="SAM" id="Phobius"/>
    </source>
</evidence>
<dbReference type="InterPro" id="IPR051400">
    <property type="entry name" value="HAD-like_hydrolase"/>
</dbReference>
<dbReference type="SFLD" id="SFLDS00003">
    <property type="entry name" value="Haloacid_Dehalogenase"/>
    <property type="match status" value="1"/>
</dbReference>
<dbReference type="PANTHER" id="PTHR46470:SF2">
    <property type="entry name" value="GLYCERALDEHYDE 3-PHOSPHATE PHOSPHATASE"/>
    <property type="match status" value="1"/>
</dbReference>
<feature type="transmembrane region" description="Helical" evidence="4">
    <location>
        <begin position="644"/>
        <end position="664"/>
    </location>
</feature>
<dbReference type="Pfam" id="PF00702">
    <property type="entry name" value="Hydrolase"/>
    <property type="match status" value="1"/>
</dbReference>